<evidence type="ECO:0000256" key="2">
    <source>
        <dbReference type="ARBA" id="ARBA00022540"/>
    </source>
</evidence>
<evidence type="ECO:0000256" key="5">
    <source>
        <dbReference type="SAM" id="MobiDB-lite"/>
    </source>
</evidence>
<dbReference type="HAMAP" id="MF_03010">
    <property type="entry name" value="eIF3k"/>
    <property type="match status" value="1"/>
</dbReference>
<protein>
    <recommendedName>
        <fullName evidence="4">Eukaryotic translation initiation factor 3 subunit K</fullName>
        <shortName evidence="4">eIF3k</shortName>
    </recommendedName>
    <alternativeName>
        <fullName evidence="4">eIF-3 p25</fullName>
    </alternativeName>
</protein>
<sequence length="283" mass="31019">MSSEAPTASTWVSPPSRPEHIEQLISGVDRYNPQNLDVLHDYLAQQLDDGSYDLLANLAILKLYQFNPSDFNYVVVINILLKALVAAPLPDFNLCVSLLGEAPLPTVPVKAEKEASTANADDAGSLAGDDDEEEVVEKPKDIASAGHVTDPLIVRLSQLSTLLFQARFREFWSTLASEAYSDVREYAAKINEFENAARRVALNSVKGSFTSISEKRIASYLNLSGSELAEFINAQDGWKLADGNVSVPANPDNEIKATVIREEITLDQMHKFLSQAQSPLLRA</sequence>
<comment type="function">
    <text evidence="4">Component of the eukaryotic translation initiation factor 3 (eIF-3) complex, which is involved in protein synthesis of a specialized repertoire of mRNAs and, together with other initiation factors, stimulates binding of mRNA and methionyl-tRNAi to the 40S ribosome. The eIF-3 complex specifically targets and initiates translation of a subset of mRNAs involved in cell proliferation.</text>
</comment>
<keyword evidence="2 4" id="KW-0396">Initiation factor</keyword>
<dbReference type="Gene3D" id="1.10.10.10">
    <property type="entry name" value="Winged helix-like DNA-binding domain superfamily/Winged helix DNA-binding domain"/>
    <property type="match status" value="1"/>
</dbReference>
<dbReference type="GeneID" id="24111297"/>
<dbReference type="HOGENOM" id="CLU_076723_0_0_1"/>
<dbReference type="eggNOG" id="KOG3252">
    <property type="taxonomic scope" value="Eukaryota"/>
</dbReference>
<dbReference type="PROSITE" id="PS50250">
    <property type="entry name" value="PCI"/>
    <property type="match status" value="1"/>
</dbReference>
<organism evidence="7 8">
    <name type="scientific">Pseudozyma hubeiensis (strain SY62)</name>
    <name type="common">Yeast</name>
    <dbReference type="NCBI Taxonomy" id="1305764"/>
    <lineage>
        <taxon>Eukaryota</taxon>
        <taxon>Fungi</taxon>
        <taxon>Dikarya</taxon>
        <taxon>Basidiomycota</taxon>
        <taxon>Ustilaginomycotina</taxon>
        <taxon>Ustilaginomycetes</taxon>
        <taxon>Ustilaginales</taxon>
        <taxon>Ustilaginaceae</taxon>
        <taxon>Pseudozyma</taxon>
    </lineage>
</organism>
<dbReference type="InterPro" id="IPR036388">
    <property type="entry name" value="WH-like_DNA-bd_sf"/>
</dbReference>
<evidence type="ECO:0000256" key="3">
    <source>
        <dbReference type="ARBA" id="ARBA00022917"/>
    </source>
</evidence>
<keyword evidence="8" id="KW-1185">Reference proteome</keyword>
<dbReference type="InterPro" id="IPR016024">
    <property type="entry name" value="ARM-type_fold"/>
</dbReference>
<dbReference type="Proteomes" id="UP000014071">
    <property type="component" value="Unassembled WGS sequence"/>
</dbReference>
<dbReference type="EMBL" id="DF238820">
    <property type="protein sequence ID" value="GAC98431.1"/>
    <property type="molecule type" value="Genomic_DNA"/>
</dbReference>
<evidence type="ECO:0000259" key="6">
    <source>
        <dbReference type="PROSITE" id="PS50250"/>
    </source>
</evidence>
<dbReference type="OrthoDB" id="337745at2759"/>
<dbReference type="Pfam" id="PF10075">
    <property type="entry name" value="CSN8_PSD8_EIF3K"/>
    <property type="match status" value="1"/>
</dbReference>
<dbReference type="FunFam" id="1.25.40.250:FF:000001">
    <property type="entry name" value="Eukaryotic translation initiation factor 3 subunit K"/>
    <property type="match status" value="1"/>
</dbReference>
<dbReference type="InterPro" id="IPR009374">
    <property type="entry name" value="eIF3k"/>
</dbReference>
<comment type="subcellular location">
    <subcellularLocation>
        <location evidence="4">Cytoplasm</location>
    </subcellularLocation>
</comment>
<reference evidence="8" key="1">
    <citation type="journal article" date="2013" name="Genome Announc.">
        <title>Draft genome sequence of the basidiomycetous yeast-like fungus Pseudozyma hubeiensis SY62, which produces an abundant amount of the biosurfactant mannosylerythritol lipids.</title>
        <authorList>
            <person name="Konishi M."/>
            <person name="Hatada Y."/>
            <person name="Horiuchi J."/>
        </authorList>
    </citation>
    <scope>NUCLEOTIDE SEQUENCE [LARGE SCALE GENOMIC DNA]</scope>
    <source>
        <strain evidence="8">SY62</strain>
    </source>
</reference>
<dbReference type="RefSeq" id="XP_012192018.1">
    <property type="nucleotide sequence ID" value="XM_012336628.1"/>
</dbReference>
<dbReference type="PANTHER" id="PTHR13022:SF0">
    <property type="entry name" value="EUKARYOTIC TRANSLATION INITIATION FACTOR 3 SUBUNIT K"/>
    <property type="match status" value="1"/>
</dbReference>
<dbReference type="GO" id="GO:0006446">
    <property type="term" value="P:regulation of translational initiation"/>
    <property type="evidence" value="ECO:0007669"/>
    <property type="project" value="InterPro"/>
</dbReference>
<comment type="subunit">
    <text evidence="4">Component of the eukaryotic translation initiation factor 3 (eIF-3) complex.</text>
</comment>
<dbReference type="InterPro" id="IPR036390">
    <property type="entry name" value="WH_DNA-bd_sf"/>
</dbReference>
<dbReference type="GO" id="GO:0033290">
    <property type="term" value="C:eukaryotic 48S preinitiation complex"/>
    <property type="evidence" value="ECO:0007669"/>
    <property type="project" value="UniProtKB-UniRule"/>
</dbReference>
<dbReference type="GO" id="GO:0001732">
    <property type="term" value="P:formation of cytoplasmic translation initiation complex"/>
    <property type="evidence" value="ECO:0007669"/>
    <property type="project" value="UniProtKB-UniRule"/>
</dbReference>
<dbReference type="GO" id="GO:0005852">
    <property type="term" value="C:eukaryotic translation initiation factor 3 complex"/>
    <property type="evidence" value="ECO:0007669"/>
    <property type="project" value="UniProtKB-UniRule"/>
</dbReference>
<dbReference type="SUPFAM" id="SSF46785">
    <property type="entry name" value="Winged helix' DNA-binding domain"/>
    <property type="match status" value="1"/>
</dbReference>
<dbReference type="STRING" id="1305764.R9PAN7"/>
<dbReference type="InterPro" id="IPR033464">
    <property type="entry name" value="CSN8_PSD8_EIF3K"/>
</dbReference>
<evidence type="ECO:0000313" key="7">
    <source>
        <dbReference type="EMBL" id="GAC98431.1"/>
    </source>
</evidence>
<keyword evidence="1 4" id="KW-0963">Cytoplasm</keyword>
<accession>R9PAN7</accession>
<name>R9PAN7_PSEHS</name>
<feature type="region of interest" description="Disordered" evidence="5">
    <location>
        <begin position="113"/>
        <end position="138"/>
    </location>
</feature>
<feature type="domain" description="PCI" evidence="6">
    <location>
        <begin position="52"/>
        <end position="263"/>
    </location>
</feature>
<dbReference type="GO" id="GO:0003723">
    <property type="term" value="F:RNA binding"/>
    <property type="evidence" value="ECO:0007669"/>
    <property type="project" value="UniProtKB-UniRule"/>
</dbReference>
<evidence type="ECO:0000256" key="4">
    <source>
        <dbReference type="HAMAP-Rule" id="MF_03010"/>
    </source>
</evidence>
<comment type="similarity">
    <text evidence="4">Belongs to the eIF-3 subunit K family.</text>
</comment>
<keyword evidence="3 4" id="KW-0648">Protein biosynthesis</keyword>
<dbReference type="InterPro" id="IPR016020">
    <property type="entry name" value="Transl_init_fac_sub12_N_euk"/>
</dbReference>
<dbReference type="SUPFAM" id="SSF48371">
    <property type="entry name" value="ARM repeat"/>
    <property type="match status" value="1"/>
</dbReference>
<evidence type="ECO:0000313" key="8">
    <source>
        <dbReference type="Proteomes" id="UP000014071"/>
    </source>
</evidence>
<dbReference type="GO" id="GO:0016282">
    <property type="term" value="C:eukaryotic 43S preinitiation complex"/>
    <property type="evidence" value="ECO:0007669"/>
    <property type="project" value="UniProtKB-UniRule"/>
</dbReference>
<proteinExistence type="inferred from homology"/>
<gene>
    <name evidence="7" type="ORF">PHSY_006025</name>
</gene>
<dbReference type="PANTHER" id="PTHR13022">
    <property type="entry name" value="EUKARYOTIC TRANSLATION INITIATION FACTOR 3 SUBUNIT 11"/>
    <property type="match status" value="1"/>
</dbReference>
<dbReference type="InterPro" id="IPR000717">
    <property type="entry name" value="PCI_dom"/>
</dbReference>
<evidence type="ECO:0000256" key="1">
    <source>
        <dbReference type="ARBA" id="ARBA00022490"/>
    </source>
</evidence>
<dbReference type="AlphaFoldDB" id="R9PAN7"/>
<dbReference type="GO" id="GO:0043022">
    <property type="term" value="F:ribosome binding"/>
    <property type="evidence" value="ECO:0007669"/>
    <property type="project" value="InterPro"/>
</dbReference>
<dbReference type="GO" id="GO:0003743">
    <property type="term" value="F:translation initiation factor activity"/>
    <property type="evidence" value="ECO:0007669"/>
    <property type="project" value="UniProtKB-UniRule"/>
</dbReference>
<dbReference type="Gene3D" id="1.25.40.250">
    <property type="entry name" value="ARM repeat, domain 1"/>
    <property type="match status" value="1"/>
</dbReference>